<protein>
    <submittedName>
        <fullName evidence="1">Uncharacterized protein</fullName>
    </submittedName>
</protein>
<name>A0A0A9F105_ARUDO</name>
<reference evidence="1" key="2">
    <citation type="journal article" date="2015" name="Data Brief">
        <title>Shoot transcriptome of the giant reed, Arundo donax.</title>
        <authorList>
            <person name="Barrero R.A."/>
            <person name="Guerrero F.D."/>
            <person name="Moolhuijzen P."/>
            <person name="Goolsby J.A."/>
            <person name="Tidwell J."/>
            <person name="Bellgard S.E."/>
            <person name="Bellgard M.I."/>
        </authorList>
    </citation>
    <scope>NUCLEOTIDE SEQUENCE</scope>
    <source>
        <tissue evidence="1">Shoot tissue taken approximately 20 cm above the soil surface</tissue>
    </source>
</reference>
<reference evidence="1" key="1">
    <citation type="submission" date="2014-09" db="EMBL/GenBank/DDBJ databases">
        <authorList>
            <person name="Magalhaes I.L.F."/>
            <person name="Oliveira U."/>
            <person name="Santos F.R."/>
            <person name="Vidigal T.H.D.A."/>
            <person name="Brescovit A.D."/>
            <person name="Santos A.J."/>
        </authorList>
    </citation>
    <scope>NUCLEOTIDE SEQUENCE</scope>
    <source>
        <tissue evidence="1">Shoot tissue taken approximately 20 cm above the soil surface</tissue>
    </source>
</reference>
<dbReference type="EMBL" id="GBRH01172735">
    <property type="protein sequence ID" value="JAE25161.1"/>
    <property type="molecule type" value="Transcribed_RNA"/>
</dbReference>
<sequence>MYDGKISGFYLNRQNKASEEQQEFGNKQKREYLKVSQGSESIQDCRILSITLRLNSMGE</sequence>
<organism evidence="1">
    <name type="scientific">Arundo donax</name>
    <name type="common">Giant reed</name>
    <name type="synonym">Donax arundinaceus</name>
    <dbReference type="NCBI Taxonomy" id="35708"/>
    <lineage>
        <taxon>Eukaryota</taxon>
        <taxon>Viridiplantae</taxon>
        <taxon>Streptophyta</taxon>
        <taxon>Embryophyta</taxon>
        <taxon>Tracheophyta</taxon>
        <taxon>Spermatophyta</taxon>
        <taxon>Magnoliopsida</taxon>
        <taxon>Liliopsida</taxon>
        <taxon>Poales</taxon>
        <taxon>Poaceae</taxon>
        <taxon>PACMAD clade</taxon>
        <taxon>Arundinoideae</taxon>
        <taxon>Arundineae</taxon>
        <taxon>Arundo</taxon>
    </lineage>
</organism>
<evidence type="ECO:0000313" key="1">
    <source>
        <dbReference type="EMBL" id="JAE06007.1"/>
    </source>
</evidence>
<dbReference type="AlphaFoldDB" id="A0A0A9F105"/>
<proteinExistence type="predicted"/>
<accession>A0A0A9F105</accession>
<dbReference type="EMBL" id="GBRH01191889">
    <property type="protein sequence ID" value="JAE06007.1"/>
    <property type="molecule type" value="Transcribed_RNA"/>
</dbReference>